<feature type="non-terminal residue" evidence="1">
    <location>
        <position position="1"/>
    </location>
</feature>
<comment type="caution">
    <text evidence="1">The sequence shown here is derived from an EMBL/GenBank/DDBJ whole genome shotgun (WGS) entry which is preliminary data.</text>
</comment>
<dbReference type="EMBL" id="QJKJ01006244">
    <property type="protein sequence ID" value="RDX87378.1"/>
    <property type="molecule type" value="Genomic_DNA"/>
</dbReference>
<dbReference type="Proteomes" id="UP000257109">
    <property type="component" value="Unassembled WGS sequence"/>
</dbReference>
<sequence length="89" mass="10284">MKRIGPDDFQPFFYEQLTRCREGFVVNVFTKGMVDPRLLETLLVLIPKVDQLTHLKEFRPISLLQCSGSRGTMDNVILAQEVLHHINKT</sequence>
<proteinExistence type="predicted"/>
<dbReference type="AlphaFoldDB" id="A0A371GA03"/>
<evidence type="ECO:0000313" key="2">
    <source>
        <dbReference type="Proteomes" id="UP000257109"/>
    </source>
</evidence>
<name>A0A371GA03_MUCPR</name>
<accession>A0A371GA03</accession>
<reference evidence="1" key="1">
    <citation type="submission" date="2018-05" db="EMBL/GenBank/DDBJ databases">
        <title>Draft genome of Mucuna pruriens seed.</title>
        <authorList>
            <person name="Nnadi N.E."/>
            <person name="Vos R."/>
            <person name="Hasami M.H."/>
            <person name="Devisetty U.K."/>
            <person name="Aguiy J.C."/>
        </authorList>
    </citation>
    <scope>NUCLEOTIDE SEQUENCE [LARGE SCALE GENOMIC DNA]</scope>
    <source>
        <strain evidence="1">JCA_2017</strain>
    </source>
</reference>
<keyword evidence="2" id="KW-1185">Reference proteome</keyword>
<gene>
    <name evidence="1" type="ORF">CR513_31146</name>
</gene>
<dbReference type="OrthoDB" id="1436205at2759"/>
<organism evidence="1 2">
    <name type="scientific">Mucuna pruriens</name>
    <name type="common">Velvet bean</name>
    <name type="synonym">Dolichos pruriens</name>
    <dbReference type="NCBI Taxonomy" id="157652"/>
    <lineage>
        <taxon>Eukaryota</taxon>
        <taxon>Viridiplantae</taxon>
        <taxon>Streptophyta</taxon>
        <taxon>Embryophyta</taxon>
        <taxon>Tracheophyta</taxon>
        <taxon>Spermatophyta</taxon>
        <taxon>Magnoliopsida</taxon>
        <taxon>eudicotyledons</taxon>
        <taxon>Gunneridae</taxon>
        <taxon>Pentapetalae</taxon>
        <taxon>rosids</taxon>
        <taxon>fabids</taxon>
        <taxon>Fabales</taxon>
        <taxon>Fabaceae</taxon>
        <taxon>Papilionoideae</taxon>
        <taxon>50 kb inversion clade</taxon>
        <taxon>NPAAA clade</taxon>
        <taxon>indigoferoid/millettioid clade</taxon>
        <taxon>Phaseoleae</taxon>
        <taxon>Mucuna</taxon>
    </lineage>
</organism>
<protein>
    <submittedName>
        <fullName evidence="1">Uncharacterized protein</fullName>
    </submittedName>
</protein>
<evidence type="ECO:0000313" key="1">
    <source>
        <dbReference type="EMBL" id="RDX87378.1"/>
    </source>
</evidence>